<evidence type="ECO:0000256" key="5">
    <source>
        <dbReference type="ARBA" id="ARBA00023242"/>
    </source>
</evidence>
<dbReference type="OrthoDB" id="39175at2759"/>
<keyword evidence="7" id="KW-0812">Transmembrane</keyword>
<dbReference type="GO" id="GO:0005634">
    <property type="term" value="C:nucleus"/>
    <property type="evidence" value="ECO:0007669"/>
    <property type="project" value="UniProtKB-SubCell"/>
</dbReference>
<feature type="compositionally biased region" description="Polar residues" evidence="6">
    <location>
        <begin position="1"/>
        <end position="12"/>
    </location>
</feature>
<protein>
    <submittedName>
        <fullName evidence="8">Eukaryotic translation initiation factor 3 subunit H</fullName>
    </submittedName>
</protein>
<proteinExistence type="predicted"/>
<evidence type="ECO:0000256" key="4">
    <source>
        <dbReference type="ARBA" id="ARBA00023163"/>
    </source>
</evidence>
<reference evidence="8" key="1">
    <citation type="submission" date="2020-05" db="EMBL/GenBank/DDBJ databases">
        <title>Mycena genomes resolve the evolution of fungal bioluminescence.</title>
        <authorList>
            <person name="Tsai I.J."/>
        </authorList>
    </citation>
    <scope>NUCLEOTIDE SEQUENCE</scope>
    <source>
        <strain evidence="8">110903Hualien_Pintung</strain>
    </source>
</reference>
<gene>
    <name evidence="8" type="ORF">HMN09_00642200</name>
</gene>
<dbReference type="GO" id="GO:0046872">
    <property type="term" value="F:metal ion binding"/>
    <property type="evidence" value="ECO:0007669"/>
    <property type="project" value="UniProtKB-KW"/>
</dbReference>
<sequence length="756" mass="83680">MPKAPSTTSSFAAQVPQPLKRNQPRRPVISVADANSNATRSDLLAQHVSAPMPMPYLMHLPEPKPSCPPSQNAPLTMVRDPFSALDRVLTGVAVVDPPVLTEMSKTQKLESRIQELESLLLEKDFKSTTSSPPPSMQDNMGNDMDILASALTQSPAFDIPVMATPSDDSPKSATGLEMIWANYPPGIPNVELLRHLVEVFFVFHPHAKRIIHYPSFMAALSLSPNHPKFPIAPVLHAICALGALYTAAVTSPPLPDFSAESPDEIFTHRQRLREGRPDSFAEQQAKYARDTADEIEAVGDRLLEVMQGSWVGISAAHFGLLSAARTILTWFYWSHSRWLEVFISSAHCLRTAVPLGLNVCPPFHSITHSVRLPCLVFFWTLEPPSFSIGRRPFSPRHQQLSTTKRGGTCSGWPIAQNDCTGVATGGRCRWMTRMYHSCSLCAGTTSRKACLSRLIIDSGRRRVMSSSCILRIRLIRKSPPRSFFLLVLIATSFVLWVKGTMIISRAKTFNTRFRSKFHFGDASVMSPHTEPNNPLEPVDPRGSPAFTEIDSIATTFRSTFPAHLRNPISNNVVDQHLYVACLMPLVATIILHDPHAEVRRSGCVSALRIVTAARSILDLAYEVCSTSFDVTLLDPFCSFCWFLAGRVLIRFLQAALDVNNTEQVSTLRAELEFLQSAIMRIGQRVPLALRYGKMLGDLITKRCGPVDPTQTAHTPLTFPRAASVQDDDVDIWFEQPGHSLHESLGMQSVPSYMTVG</sequence>
<evidence type="ECO:0000313" key="9">
    <source>
        <dbReference type="Proteomes" id="UP000613580"/>
    </source>
</evidence>
<keyword evidence="9" id="KW-1185">Reference proteome</keyword>
<feature type="region of interest" description="Disordered" evidence="6">
    <location>
        <begin position="1"/>
        <end position="25"/>
    </location>
</feature>
<dbReference type="PANTHER" id="PTHR47338">
    <property type="entry name" value="ZN(II)2CYS6 TRANSCRIPTION FACTOR (EUROFUNG)-RELATED"/>
    <property type="match status" value="1"/>
</dbReference>
<dbReference type="GO" id="GO:0000981">
    <property type="term" value="F:DNA-binding transcription factor activity, RNA polymerase II-specific"/>
    <property type="evidence" value="ECO:0007669"/>
    <property type="project" value="InterPro"/>
</dbReference>
<evidence type="ECO:0000256" key="7">
    <source>
        <dbReference type="SAM" id="Phobius"/>
    </source>
</evidence>
<keyword evidence="7" id="KW-1133">Transmembrane helix</keyword>
<dbReference type="PANTHER" id="PTHR47338:SF29">
    <property type="entry name" value="ZN(2)-C6 FUNGAL-TYPE DOMAIN-CONTAINING PROTEIN"/>
    <property type="match status" value="1"/>
</dbReference>
<feature type="transmembrane region" description="Helical" evidence="7">
    <location>
        <begin position="483"/>
        <end position="503"/>
    </location>
</feature>
<organism evidence="8 9">
    <name type="scientific">Mycena chlorophos</name>
    <name type="common">Agaric fungus</name>
    <name type="synonym">Agaricus chlorophos</name>
    <dbReference type="NCBI Taxonomy" id="658473"/>
    <lineage>
        <taxon>Eukaryota</taxon>
        <taxon>Fungi</taxon>
        <taxon>Dikarya</taxon>
        <taxon>Basidiomycota</taxon>
        <taxon>Agaricomycotina</taxon>
        <taxon>Agaricomycetes</taxon>
        <taxon>Agaricomycetidae</taxon>
        <taxon>Agaricales</taxon>
        <taxon>Marasmiineae</taxon>
        <taxon>Mycenaceae</taxon>
        <taxon>Mycena</taxon>
    </lineage>
</organism>
<keyword evidence="8" id="KW-0648">Protein biosynthesis</keyword>
<comment type="subcellular location">
    <subcellularLocation>
        <location evidence="1">Nucleus</location>
    </subcellularLocation>
</comment>
<evidence type="ECO:0000256" key="2">
    <source>
        <dbReference type="ARBA" id="ARBA00022723"/>
    </source>
</evidence>
<evidence type="ECO:0000256" key="3">
    <source>
        <dbReference type="ARBA" id="ARBA00023015"/>
    </source>
</evidence>
<dbReference type="CDD" id="cd12148">
    <property type="entry name" value="fungal_TF_MHR"/>
    <property type="match status" value="1"/>
</dbReference>
<keyword evidence="3" id="KW-0805">Transcription regulation</keyword>
<keyword evidence="4" id="KW-0804">Transcription</keyword>
<keyword evidence="5" id="KW-0539">Nucleus</keyword>
<keyword evidence="2" id="KW-0479">Metal-binding</keyword>
<dbReference type="GO" id="GO:0003743">
    <property type="term" value="F:translation initiation factor activity"/>
    <property type="evidence" value="ECO:0007669"/>
    <property type="project" value="UniProtKB-KW"/>
</dbReference>
<name>A0A8H6WFZ3_MYCCL</name>
<evidence type="ECO:0000313" key="8">
    <source>
        <dbReference type="EMBL" id="KAF7310989.1"/>
    </source>
</evidence>
<evidence type="ECO:0000256" key="6">
    <source>
        <dbReference type="SAM" id="MobiDB-lite"/>
    </source>
</evidence>
<evidence type="ECO:0000256" key="1">
    <source>
        <dbReference type="ARBA" id="ARBA00004123"/>
    </source>
</evidence>
<keyword evidence="7" id="KW-0472">Membrane</keyword>
<keyword evidence="8" id="KW-0396">Initiation factor</keyword>
<comment type="caution">
    <text evidence="8">The sequence shown here is derived from an EMBL/GenBank/DDBJ whole genome shotgun (WGS) entry which is preliminary data.</text>
</comment>
<dbReference type="AlphaFoldDB" id="A0A8H6WFZ3"/>
<dbReference type="InterPro" id="IPR050815">
    <property type="entry name" value="TF_fung"/>
</dbReference>
<dbReference type="EMBL" id="JACAZE010000007">
    <property type="protein sequence ID" value="KAF7310989.1"/>
    <property type="molecule type" value="Genomic_DNA"/>
</dbReference>
<dbReference type="Proteomes" id="UP000613580">
    <property type="component" value="Unassembled WGS sequence"/>
</dbReference>
<accession>A0A8H6WFZ3</accession>